<feature type="compositionally biased region" description="Pro residues" evidence="2">
    <location>
        <begin position="1050"/>
        <end position="1062"/>
    </location>
</feature>
<feature type="region of interest" description="Disordered" evidence="2">
    <location>
        <begin position="975"/>
        <end position="997"/>
    </location>
</feature>
<keyword evidence="3" id="KW-0812">Transmembrane</keyword>
<feature type="compositionally biased region" description="Polar residues" evidence="2">
    <location>
        <begin position="329"/>
        <end position="340"/>
    </location>
</feature>
<feature type="compositionally biased region" description="Gly residues" evidence="2">
    <location>
        <begin position="772"/>
        <end position="791"/>
    </location>
</feature>
<feature type="region of interest" description="Disordered" evidence="2">
    <location>
        <begin position="706"/>
        <end position="744"/>
    </location>
</feature>
<feature type="compositionally biased region" description="Gly residues" evidence="2">
    <location>
        <begin position="1111"/>
        <end position="1120"/>
    </location>
</feature>
<dbReference type="EMBL" id="GL378326">
    <property type="protein sequence ID" value="EFJ51844.1"/>
    <property type="molecule type" value="Genomic_DNA"/>
</dbReference>
<dbReference type="Proteomes" id="UP000001058">
    <property type="component" value="Unassembled WGS sequence"/>
</dbReference>
<evidence type="ECO:0000256" key="3">
    <source>
        <dbReference type="SAM" id="Phobius"/>
    </source>
</evidence>
<evidence type="ECO:0000313" key="5">
    <source>
        <dbReference type="EMBL" id="EFJ51844.1"/>
    </source>
</evidence>
<gene>
    <name evidence="5" type="ORF">VOLCADRAFT_87430</name>
</gene>
<organism evidence="6">
    <name type="scientific">Volvox carteri f. nagariensis</name>
    <dbReference type="NCBI Taxonomy" id="3068"/>
    <lineage>
        <taxon>Eukaryota</taxon>
        <taxon>Viridiplantae</taxon>
        <taxon>Chlorophyta</taxon>
        <taxon>core chlorophytes</taxon>
        <taxon>Chlorophyceae</taxon>
        <taxon>CS clade</taxon>
        <taxon>Chlamydomonadales</taxon>
        <taxon>Volvocaceae</taxon>
        <taxon>Volvox</taxon>
    </lineage>
</organism>
<keyword evidence="3" id="KW-1133">Transmembrane helix</keyword>
<feature type="region of interest" description="Disordered" evidence="2">
    <location>
        <begin position="305"/>
        <end position="388"/>
    </location>
</feature>
<feature type="signal peptide" evidence="4">
    <location>
        <begin position="1"/>
        <end position="20"/>
    </location>
</feature>
<feature type="region of interest" description="Disordered" evidence="2">
    <location>
        <begin position="1358"/>
        <end position="1483"/>
    </location>
</feature>
<feature type="region of interest" description="Disordered" evidence="2">
    <location>
        <begin position="1041"/>
        <end position="1071"/>
    </location>
</feature>
<dbReference type="PANTHER" id="PTHR13037:SF24">
    <property type="entry name" value="POLYCOMB PROTEIN PCL-RELATED"/>
    <property type="match status" value="1"/>
</dbReference>
<dbReference type="RefSeq" id="XP_002947254.1">
    <property type="nucleotide sequence ID" value="XM_002947208.1"/>
</dbReference>
<evidence type="ECO:0000256" key="2">
    <source>
        <dbReference type="SAM" id="MobiDB-lite"/>
    </source>
</evidence>
<feature type="region of interest" description="Disordered" evidence="2">
    <location>
        <begin position="1098"/>
        <end position="1125"/>
    </location>
</feature>
<evidence type="ECO:0000256" key="4">
    <source>
        <dbReference type="SAM" id="SignalP"/>
    </source>
</evidence>
<feature type="compositionally biased region" description="Low complexity" evidence="2">
    <location>
        <begin position="985"/>
        <end position="997"/>
    </location>
</feature>
<accession>D8TLB6</accession>
<feature type="compositionally biased region" description="Low complexity" evidence="2">
    <location>
        <begin position="1304"/>
        <end position="1323"/>
    </location>
</feature>
<feature type="compositionally biased region" description="Polar residues" evidence="2">
    <location>
        <begin position="1431"/>
        <end position="1455"/>
    </location>
</feature>
<feature type="compositionally biased region" description="Pro residues" evidence="2">
    <location>
        <begin position="348"/>
        <end position="357"/>
    </location>
</feature>
<feature type="transmembrane region" description="Helical" evidence="3">
    <location>
        <begin position="607"/>
        <end position="628"/>
    </location>
</feature>
<feature type="region of interest" description="Disordered" evidence="2">
    <location>
        <begin position="768"/>
        <end position="791"/>
    </location>
</feature>
<evidence type="ECO:0000256" key="1">
    <source>
        <dbReference type="ARBA" id="ARBA00022581"/>
    </source>
</evidence>
<feature type="region of interest" description="Disordered" evidence="2">
    <location>
        <begin position="1139"/>
        <end position="1209"/>
    </location>
</feature>
<keyword evidence="4" id="KW-0732">Signal</keyword>
<protein>
    <submittedName>
        <fullName evidence="5">Uncharacterized protein</fullName>
    </submittedName>
</protein>
<reference evidence="5 6" key="1">
    <citation type="journal article" date="2010" name="Science">
        <title>Genomic analysis of organismal complexity in the multicellular green alga Volvox carteri.</title>
        <authorList>
            <person name="Prochnik S.E."/>
            <person name="Umen J."/>
            <person name="Nedelcu A.M."/>
            <person name="Hallmann A."/>
            <person name="Miller S.M."/>
            <person name="Nishii I."/>
            <person name="Ferris P."/>
            <person name="Kuo A."/>
            <person name="Mitros T."/>
            <person name="Fritz-Laylin L.K."/>
            <person name="Hellsten U."/>
            <person name="Chapman J."/>
            <person name="Simakov O."/>
            <person name="Rensing S.A."/>
            <person name="Terry A."/>
            <person name="Pangilinan J."/>
            <person name="Kapitonov V."/>
            <person name="Jurka J."/>
            <person name="Salamov A."/>
            <person name="Shapiro H."/>
            <person name="Schmutz J."/>
            <person name="Grimwood J."/>
            <person name="Lindquist E."/>
            <person name="Lucas S."/>
            <person name="Grigoriev I.V."/>
            <person name="Schmitt R."/>
            <person name="Kirk D."/>
            <person name="Rokhsar D.S."/>
        </authorList>
    </citation>
    <scope>NUCLEOTIDE SEQUENCE [LARGE SCALE GENOMIC DNA]</scope>
    <source>
        <strain evidence="6">f. Nagariensis / Eve</strain>
    </source>
</reference>
<dbReference type="PANTHER" id="PTHR13037">
    <property type="entry name" value="FORMIN"/>
    <property type="match status" value="1"/>
</dbReference>
<feature type="chain" id="PRO_5003123671" evidence="4">
    <location>
        <begin position="21"/>
        <end position="1704"/>
    </location>
</feature>
<dbReference type="KEGG" id="vcn:VOLCADRAFT_87430"/>
<feature type="compositionally biased region" description="Polar residues" evidence="2">
    <location>
        <begin position="1184"/>
        <end position="1196"/>
    </location>
</feature>
<feature type="transmembrane region" description="Helical" evidence="3">
    <location>
        <begin position="572"/>
        <end position="595"/>
    </location>
</feature>
<dbReference type="InParanoid" id="D8TLB6"/>
<feature type="region of interest" description="Disordered" evidence="2">
    <location>
        <begin position="819"/>
        <end position="845"/>
    </location>
</feature>
<sequence length="1704" mass="175029">MTWAWRVTLCCAWLRAAASAGSLEAPISQTGSLCPSPPASMQDAMCYRFFGQPAAADLVHTSAATTARDFGDLYDRPHGPAAREAPVQVPPAWRLRVPRRPPSGVEPTVDLSPDGLWTLRSAIPVQQPPLLVDSLTVRLHLAGAPYTAAQLQGHLTACPPPTAPIRRCDEYEYDGGCEYDDAAAPDPKGAAVVSVPSSGVSYKDRGTIGTAEPVACEGGAVFALPQGSEAGGGAEEGGGTLQTMEEYKIIFQDGVTDDNSLASARGDITAADQLVYTVRLRVKRWDAEEQVVDRLAALLHRAELQPPLPPPLLPPLRHGSSSPPPDSPQQALDLQWLRSSQQQRAPHRPPAAPPPRLPHGDSRNSPGADVFRAVNAGSSDGGSGGDNDFAELLDRLSAMAQSQGLPDGWATQLRQQMAQLVAGRQRQGVYGSGGGGNGGGGSDWRIDRAVQPGLPGAVQRVALCSRDLYLCYNRYVRVPPPPPLPSIKNGGGKGGDGAGDSGEGRGFGRWLLSFEASVQKEYEKRTEVTAKRYVALQKAIGEQMDAYADNFPLMQAQGNLIRRTLNARLYSAAYRSAAVAYASAYLDAVIGVALYRKNAELAINPRYIITRLLLILLDGVLGTVLVGITQATFTVTPTVINPPTTVISSLINGSFSANGTAPPGVVGGASASSRGVTVGNVSTAAAALGPALFTGLLEDATRAFPDVIDTDPGARRSKGGRAGKGQRKGRRRDGAGEGGTGGRSELERAAAWLDLAEDVVGGIRAALQPEGQGHGSDGGGGDSSGKWGYGVGGVGGDGGHFGSELFDFRGVSRADDVDAAKTGSGGGGGHSFSRGASAPSGAVRGPAASVGRRAAQLADKDVYALACLIAALQQTSPCRTDRAGSVLDNRQAALDRTAAVMADIGPTGAQVLAAINRTVRSSRLGPKGGLHLGSWEGKDACSNSRMASDAAAAAAGQLSAGLDRLRDMAADGLQYRTSGPERSRSAGSTDSSSSGGTARVVGDAAAVAGGWDPLLLAGGEDGVAAALRSLWDVWFPSGTTANSSSATQYAPPPPWALSPRPPSTGTSATTTPDALSASILRAAGTRTDNIPFNTTIELPKPAAAPPRSSGGVAGGNGLARGGPAVRQLGGEVQPVELASAPFRQQQPAGGQRVRVWDWRGRGQEPQQITELRDASDMPVRAQRGGNSSFSAGSAHSGNKGGNEAREDLPAGDDRIKNAAQRGGNELRGSVIELPVAWGSAGHDHTAWAGQFQRFGSPVPSAQLLASVTGATHPGPSDPAVRINISSNSGVQDDLGNQKYRHAGNSKNSDTSTSNTGASSGSDNINPPADVPVTWSALKASAAAASDTVPHRLPARPAAAANPVAPPLPPAPPQHHTTIDRWAPPGPSATPAKPTPSSRVNTTSLNDEPLRAVRPAPGRDSASRGPVYGGSWVTTTASQQQPVSSVNTEAGLNNLMSPPASLPETTEAAAGGSPIKDGTTQAAGGDHDILPAVWSAGQLHARVRPLSGGAAAAAAAEAESVALSGVQAALAREAVAITARALDDIADAMVGASDSLNQVPAGTKALAPSAVAPGTPSISLTGGLARELEPLPGIGNPPVTITDATNASTARAAALADAVLQDLLTSLMRILSTLSLRLGGPPLETPRVAGGSRTSQRWADADELIVRVLVSTEKQLQQLSRRATAFNTAAPWKSPQRAPRSWPSG</sequence>
<dbReference type="GeneID" id="9620081"/>
<feature type="compositionally biased region" description="Pro residues" evidence="2">
    <location>
        <begin position="1363"/>
        <end position="1372"/>
    </location>
</feature>
<proteinExistence type="predicted"/>
<name>D8TLB6_VOLCA</name>
<feature type="compositionally biased region" description="Low complexity" evidence="2">
    <location>
        <begin position="1388"/>
        <end position="1397"/>
    </location>
</feature>
<feature type="region of interest" description="Disordered" evidence="2">
    <location>
        <begin position="1267"/>
        <end position="1329"/>
    </location>
</feature>
<evidence type="ECO:0000313" key="6">
    <source>
        <dbReference type="Proteomes" id="UP000001058"/>
    </source>
</evidence>
<keyword evidence="3" id="KW-0472">Membrane</keyword>
<keyword evidence="1" id="KW-0945">Host-virus interaction</keyword>
<feature type="compositionally biased region" description="Basic residues" evidence="2">
    <location>
        <begin position="715"/>
        <end position="731"/>
    </location>
</feature>
<keyword evidence="6" id="KW-1185">Reference proteome</keyword>